<reference evidence="4" key="1">
    <citation type="submission" date="2016-09" db="EMBL/GenBank/DDBJ databases">
        <authorList>
            <person name="Jeantristanb JTB J.-T."/>
            <person name="Ricardo R."/>
        </authorList>
    </citation>
    <scope>NUCLEOTIDE SEQUENCE [LARGE SCALE GENOMIC DNA]</scope>
</reference>
<feature type="compositionally biased region" description="Low complexity" evidence="1">
    <location>
        <begin position="26"/>
        <end position="46"/>
    </location>
</feature>
<proteinExistence type="predicted"/>
<accession>A0A238F9C9</accession>
<dbReference type="Proteomes" id="UP000198372">
    <property type="component" value="Unassembled WGS sequence"/>
</dbReference>
<evidence type="ECO:0000313" key="3">
    <source>
        <dbReference type="EMBL" id="SCV67676.1"/>
    </source>
</evidence>
<keyword evidence="2" id="KW-1133">Transmembrane helix</keyword>
<keyword evidence="4" id="KW-1185">Reference proteome</keyword>
<sequence length="513" mass="56443">MASSPTKNVVRARHSKSSLSRGSPLRPGNSSSVRSGGVAVAGSPVGATITSTKSRRVHHGTDSQEGKDDSDEWEDQVGSKKHKKEQDQIVATTPTPTPTKRPRPATGKKSPTAGLGRRLRSLLLTLLAPSARVGTFGLSMVWSCLVYLLPFILVIGLAFYCLSSVRSFSKSLLLLFPSAPSLAPLTTLYCSTIRLGCNRSSPNQAEIDYQNLVHQTTRTTAVKVEQAKDIFSSLLNLGDGSAGSAGALHPVEMWELATAVKYSGLEERDFLGAQLNDLGNDVRSLKDNIIELNSLGINSLTWVIHHFDRLQSIINKAHADKETNKQQRCHRSAAENEKLSASINEVYEQINLHLEAILNKLEPTIPFSTRTSDRARQLFDELSREDRRLDQMRQESSPLMRFISESGALVVGTMNNFKARQLKKDYELTRVSASSVSVLHRGLEETRTSLLEYKHGVGSYKASVIGYQLSGAGLDAEEEVEHLEKVMDDFRRTLHEVKDRGKPGNKGAKTLPM</sequence>
<keyword evidence="2" id="KW-0812">Transmembrane</keyword>
<organism evidence="3 4">
    <name type="scientific">Microbotryum intermedium</name>
    <dbReference type="NCBI Taxonomy" id="269621"/>
    <lineage>
        <taxon>Eukaryota</taxon>
        <taxon>Fungi</taxon>
        <taxon>Dikarya</taxon>
        <taxon>Basidiomycota</taxon>
        <taxon>Pucciniomycotina</taxon>
        <taxon>Microbotryomycetes</taxon>
        <taxon>Microbotryales</taxon>
        <taxon>Microbotryaceae</taxon>
        <taxon>Microbotryum</taxon>
    </lineage>
</organism>
<dbReference type="OrthoDB" id="2526823at2759"/>
<dbReference type="EMBL" id="FMSP01000002">
    <property type="protein sequence ID" value="SCV67676.1"/>
    <property type="molecule type" value="Genomic_DNA"/>
</dbReference>
<name>A0A238F9C9_9BASI</name>
<evidence type="ECO:0000256" key="1">
    <source>
        <dbReference type="SAM" id="MobiDB-lite"/>
    </source>
</evidence>
<gene>
    <name evidence="3" type="ORF">BQ2448_5287</name>
</gene>
<feature type="region of interest" description="Disordered" evidence="1">
    <location>
        <begin position="1"/>
        <end position="113"/>
    </location>
</feature>
<keyword evidence="2" id="KW-0472">Membrane</keyword>
<protein>
    <submittedName>
        <fullName evidence="3">BQ2448_5287 protein</fullName>
    </submittedName>
</protein>
<feature type="transmembrane region" description="Helical" evidence="2">
    <location>
        <begin position="140"/>
        <end position="160"/>
    </location>
</feature>
<evidence type="ECO:0000313" key="4">
    <source>
        <dbReference type="Proteomes" id="UP000198372"/>
    </source>
</evidence>
<evidence type="ECO:0000256" key="2">
    <source>
        <dbReference type="SAM" id="Phobius"/>
    </source>
</evidence>
<dbReference type="AlphaFoldDB" id="A0A238F9C9"/>